<dbReference type="Pfam" id="PF13356">
    <property type="entry name" value="Arm-DNA-bind_3"/>
    <property type="match status" value="1"/>
</dbReference>
<dbReference type="Gene3D" id="3.30.160.390">
    <property type="entry name" value="Integrase, DNA-binding domain"/>
    <property type="match status" value="1"/>
</dbReference>
<dbReference type="PANTHER" id="PTHR30629">
    <property type="entry name" value="PROPHAGE INTEGRASE"/>
    <property type="match status" value="1"/>
</dbReference>
<evidence type="ECO:0000256" key="2">
    <source>
        <dbReference type="ARBA" id="ARBA00022908"/>
    </source>
</evidence>
<reference evidence="6 7" key="1">
    <citation type="submission" date="2016-07" db="EMBL/GenBank/DDBJ databases">
        <title>Genomic analysis of zinc-resistant bacterium Mucilaginibacter pedocola TBZ30.</title>
        <authorList>
            <person name="Huang J."/>
            <person name="Tang J."/>
        </authorList>
    </citation>
    <scope>NUCLEOTIDE SEQUENCE [LARGE SCALE GENOMIC DNA]</scope>
    <source>
        <strain evidence="6 7">TBZ30</strain>
    </source>
</reference>
<evidence type="ECO:0000256" key="1">
    <source>
        <dbReference type="ARBA" id="ARBA00008857"/>
    </source>
</evidence>
<evidence type="ECO:0000313" key="6">
    <source>
        <dbReference type="EMBL" id="OOQ62188.1"/>
    </source>
</evidence>
<comment type="caution">
    <text evidence="6">The sequence shown here is derived from an EMBL/GenBank/DDBJ whole genome shotgun (WGS) entry which is preliminary data.</text>
</comment>
<dbReference type="InterPro" id="IPR038488">
    <property type="entry name" value="Integrase_DNA-bd_sf"/>
</dbReference>
<evidence type="ECO:0000256" key="4">
    <source>
        <dbReference type="ARBA" id="ARBA00023172"/>
    </source>
</evidence>
<dbReference type="InterPro" id="IPR013762">
    <property type="entry name" value="Integrase-like_cat_sf"/>
</dbReference>
<dbReference type="InterPro" id="IPR050808">
    <property type="entry name" value="Phage_Integrase"/>
</dbReference>
<dbReference type="PANTHER" id="PTHR30629:SF2">
    <property type="entry name" value="PROPHAGE INTEGRASE INTS-RELATED"/>
    <property type="match status" value="1"/>
</dbReference>
<name>A0A1S9PNP5_9SPHI</name>
<dbReference type="PROSITE" id="PS51898">
    <property type="entry name" value="TYR_RECOMBINASE"/>
    <property type="match status" value="1"/>
</dbReference>
<dbReference type="Pfam" id="PF22022">
    <property type="entry name" value="Phage_int_M"/>
    <property type="match status" value="1"/>
</dbReference>
<sequence>MPLNDLQCRNAKPQPNKYRLYDDGGLYLEVMPNGSKYWRYKYRIDGKEKRLALGIYPEVPLMQARNLQEVAKKQKQKGFDPVFLKLADKQRAKDDRSQTLEVLGREWYELNRAKWKPGFAREVLKRLENHLFPKLGRFPMRQLTTGELYDCIKGIEQKAPHMAKRCRQYLSQIFCFGVQTDRAERDITIELKGAITTPKVKHRRSMDIDELPAFLKVLESRKDEISPVAYYAVRIMLKTFVRRTELMTAGWCEFDFDNAMWTVTALRMKMQREHLVPLSRQVIADLKALHALTGHTPYLFPSLIARGEFTSMSLIQESLITLDYGDKMSCHGFRALAMGVCKEKLKYQHEIPDRQLAHVPQSEIDRAYDRAKYLDERTEMMQRYADYLDQQLRTTPSPTDTQQRTIYHHDYRPQQPTYATIQYASQPASFRVLAASFDPQIPGQSG</sequence>
<comment type="similarity">
    <text evidence="1">Belongs to the 'phage' integrase family.</text>
</comment>
<dbReference type="InterPro" id="IPR053876">
    <property type="entry name" value="Phage_int_M"/>
</dbReference>
<dbReference type="OrthoDB" id="9795573at2"/>
<dbReference type="RefSeq" id="WP_078346385.1">
    <property type="nucleotide sequence ID" value="NZ_MBTF01000001.1"/>
</dbReference>
<dbReference type="Gene3D" id="1.10.443.10">
    <property type="entry name" value="Intergrase catalytic core"/>
    <property type="match status" value="1"/>
</dbReference>
<dbReference type="AlphaFoldDB" id="A0A1S9PNP5"/>
<evidence type="ECO:0000313" key="7">
    <source>
        <dbReference type="Proteomes" id="UP000189739"/>
    </source>
</evidence>
<dbReference type="InterPro" id="IPR002104">
    <property type="entry name" value="Integrase_catalytic"/>
</dbReference>
<organism evidence="6 7">
    <name type="scientific">Mucilaginibacter pedocola</name>
    <dbReference type="NCBI Taxonomy" id="1792845"/>
    <lineage>
        <taxon>Bacteria</taxon>
        <taxon>Pseudomonadati</taxon>
        <taxon>Bacteroidota</taxon>
        <taxon>Sphingobacteriia</taxon>
        <taxon>Sphingobacteriales</taxon>
        <taxon>Sphingobacteriaceae</taxon>
        <taxon>Mucilaginibacter</taxon>
    </lineage>
</organism>
<keyword evidence="4" id="KW-0233">DNA recombination</keyword>
<dbReference type="InterPro" id="IPR011010">
    <property type="entry name" value="DNA_brk_join_enz"/>
</dbReference>
<keyword evidence="2" id="KW-0229">DNA integration</keyword>
<dbReference type="GO" id="GO:0015074">
    <property type="term" value="P:DNA integration"/>
    <property type="evidence" value="ECO:0007669"/>
    <property type="project" value="UniProtKB-KW"/>
</dbReference>
<evidence type="ECO:0000256" key="3">
    <source>
        <dbReference type="ARBA" id="ARBA00023125"/>
    </source>
</evidence>
<gene>
    <name evidence="6" type="ORF">BC343_03855</name>
</gene>
<dbReference type="Proteomes" id="UP000189739">
    <property type="component" value="Unassembled WGS sequence"/>
</dbReference>
<feature type="domain" description="Tyr recombinase" evidence="5">
    <location>
        <begin position="201"/>
        <end position="381"/>
    </location>
</feature>
<protein>
    <recommendedName>
        <fullName evidence="5">Tyr recombinase domain-containing protein</fullName>
    </recommendedName>
</protein>
<dbReference type="InterPro" id="IPR025166">
    <property type="entry name" value="Integrase_DNA_bind_dom"/>
</dbReference>
<dbReference type="EMBL" id="MBTF01000001">
    <property type="protein sequence ID" value="OOQ62188.1"/>
    <property type="molecule type" value="Genomic_DNA"/>
</dbReference>
<keyword evidence="3" id="KW-0238">DNA-binding</keyword>
<keyword evidence="7" id="KW-1185">Reference proteome</keyword>
<dbReference type="SUPFAM" id="SSF56349">
    <property type="entry name" value="DNA breaking-rejoining enzymes"/>
    <property type="match status" value="1"/>
</dbReference>
<evidence type="ECO:0000259" key="5">
    <source>
        <dbReference type="PROSITE" id="PS51898"/>
    </source>
</evidence>
<proteinExistence type="inferred from homology"/>
<dbReference type="Pfam" id="PF00589">
    <property type="entry name" value="Phage_integrase"/>
    <property type="match status" value="1"/>
</dbReference>
<dbReference type="Gene3D" id="1.10.150.130">
    <property type="match status" value="1"/>
</dbReference>
<dbReference type="CDD" id="cd00801">
    <property type="entry name" value="INT_P4_C"/>
    <property type="match status" value="1"/>
</dbReference>
<dbReference type="GO" id="GO:0003677">
    <property type="term" value="F:DNA binding"/>
    <property type="evidence" value="ECO:0007669"/>
    <property type="project" value="UniProtKB-KW"/>
</dbReference>
<dbReference type="GO" id="GO:0006310">
    <property type="term" value="P:DNA recombination"/>
    <property type="evidence" value="ECO:0007669"/>
    <property type="project" value="UniProtKB-KW"/>
</dbReference>
<accession>A0A1S9PNP5</accession>
<dbReference type="InterPro" id="IPR010998">
    <property type="entry name" value="Integrase_recombinase_N"/>
</dbReference>